<evidence type="ECO:0000313" key="2">
    <source>
        <dbReference type="EMBL" id="MBA5729060.1"/>
    </source>
</evidence>
<accession>A0A839A5F9</accession>
<sequence>MKKIVKYVMLVVSLLFITQTPVSANDNQSYVSDNEESPISHIVFTPNSVQLTINNEAAEAREIILLLSKHTDEALHAQVDPNSESDDLQALQAELGISFNAIEDQLELENNPTVFNVIQQMQDASSGIYSSIDPMGNILFTISNPEIDESVETIRVKLFNEDLIEFTRGEDSTLEYNSYNFVLEE</sequence>
<keyword evidence="3" id="KW-1185">Reference proteome</keyword>
<name>A0A839A5F9_9LACT</name>
<keyword evidence="1" id="KW-0732">Signal</keyword>
<evidence type="ECO:0000313" key="3">
    <source>
        <dbReference type="Proteomes" id="UP000571018"/>
    </source>
</evidence>
<evidence type="ECO:0000256" key="1">
    <source>
        <dbReference type="SAM" id="SignalP"/>
    </source>
</evidence>
<comment type="caution">
    <text evidence="2">The sequence shown here is derived from an EMBL/GenBank/DDBJ whole genome shotgun (WGS) entry which is preliminary data.</text>
</comment>
<dbReference type="RefSeq" id="WP_218930771.1">
    <property type="nucleotide sequence ID" value="NZ_JACAOA010000009.1"/>
</dbReference>
<feature type="chain" id="PRO_5032562126" evidence="1">
    <location>
        <begin position="25"/>
        <end position="185"/>
    </location>
</feature>
<protein>
    <submittedName>
        <fullName evidence="2">Uncharacterized protein</fullName>
    </submittedName>
</protein>
<proteinExistence type="predicted"/>
<dbReference type="AlphaFoldDB" id="A0A839A5F9"/>
<feature type="signal peptide" evidence="1">
    <location>
        <begin position="1"/>
        <end position="24"/>
    </location>
</feature>
<organism evidence="2 3">
    <name type="scientific">Ruoffia halotolerans</name>
    <dbReference type="NCBI Taxonomy" id="2748684"/>
    <lineage>
        <taxon>Bacteria</taxon>
        <taxon>Bacillati</taxon>
        <taxon>Bacillota</taxon>
        <taxon>Bacilli</taxon>
        <taxon>Lactobacillales</taxon>
        <taxon>Aerococcaceae</taxon>
        <taxon>Ruoffia</taxon>
    </lineage>
</organism>
<reference evidence="2 3" key="1">
    <citation type="submission" date="2020-06" db="EMBL/GenBank/DDBJ databases">
        <title>Reclassification of Facklamia ignava, Facklamia soureckii and Facklami tabacinasalis as Falseniella iganva gen. nov., comb. nov., Hutsoniella ignava gen. nov., comb. nov., and Ruoffia tabacinasalis gen. nov., comb. nov and description of Ruoffia haltotolerans sp. nov., isolated from hypersaline Inland Sea of Qatar.</title>
        <authorList>
            <person name="Fotedar R."/>
            <person name="Sankaranarayanan K."/>
            <person name="Lawson P."/>
            <person name="Caldwell M."/>
            <person name="Zeyara A."/>
            <person name="Al Malki A."/>
            <person name="Ali M."/>
        </authorList>
    </citation>
    <scope>NUCLEOTIDE SEQUENCE [LARGE SCALE GENOMIC DNA]</scope>
    <source>
        <strain evidence="2 3">INB8</strain>
    </source>
</reference>
<gene>
    <name evidence="2" type="ORF">HW423_04595</name>
</gene>
<dbReference type="Proteomes" id="UP000571018">
    <property type="component" value="Unassembled WGS sequence"/>
</dbReference>
<dbReference type="EMBL" id="JACAOA010000009">
    <property type="protein sequence ID" value="MBA5729060.1"/>
    <property type="molecule type" value="Genomic_DNA"/>
</dbReference>